<dbReference type="InterPro" id="IPR011989">
    <property type="entry name" value="ARM-like"/>
</dbReference>
<proteinExistence type="predicted"/>
<evidence type="ECO:0000256" key="1">
    <source>
        <dbReference type="SAM" id="MobiDB-lite"/>
    </source>
</evidence>
<keyword evidence="4" id="KW-1185">Reference proteome</keyword>
<dbReference type="EMBL" id="BIXY01000037">
    <property type="protein sequence ID" value="GCF09131.1"/>
    <property type="molecule type" value="Genomic_DNA"/>
</dbReference>
<keyword evidence="2" id="KW-1133">Transmembrane helix</keyword>
<dbReference type="Pfam" id="PF03130">
    <property type="entry name" value="HEAT_PBS"/>
    <property type="match status" value="1"/>
</dbReference>
<evidence type="ECO:0000256" key="2">
    <source>
        <dbReference type="SAM" id="Phobius"/>
    </source>
</evidence>
<evidence type="ECO:0008006" key="5">
    <source>
        <dbReference type="Google" id="ProtNLM"/>
    </source>
</evidence>
<dbReference type="InterPro" id="IPR004155">
    <property type="entry name" value="PBS_lyase_HEAT"/>
</dbReference>
<dbReference type="InterPro" id="IPR016024">
    <property type="entry name" value="ARM-type_fold"/>
</dbReference>
<dbReference type="InterPro" id="IPR027417">
    <property type="entry name" value="P-loop_NTPase"/>
</dbReference>
<dbReference type="Proteomes" id="UP000322530">
    <property type="component" value="Unassembled WGS sequence"/>
</dbReference>
<dbReference type="Gene3D" id="1.25.10.10">
    <property type="entry name" value="Leucine-rich Repeat Variant"/>
    <property type="match status" value="4"/>
</dbReference>
<evidence type="ECO:0000313" key="3">
    <source>
        <dbReference type="EMBL" id="GCF09131.1"/>
    </source>
</evidence>
<dbReference type="Gene3D" id="3.40.50.300">
    <property type="entry name" value="P-loop containing nucleotide triphosphate hydrolases"/>
    <property type="match status" value="1"/>
</dbReference>
<keyword evidence="2" id="KW-0812">Transmembrane</keyword>
<sequence>MKQAQKLSIPLSTGGGRRTGIASQRLFVCVLVGLGLTALLTLIIVFALLFPLHLLAQLTFVLLLALPELFIFTGAAVLSARPLAVTRYLRKVREAQKPFNDFYTPLTGLTNIRTTTAFSQAVDGEQEVVGQRDISLLQLVEDQTTHLLVLGVPGAGKTTALRVYQYLASLKAAKLALAGGKIPVYVPMKNYSLFLKQQQQKESSVFAGEEGEEMRAVSTASTSSLLSYLCQSDLPGMRFLRSDLPVLFGQGRLLLLCDGLNEIDSNYLAQVSAELVELMRTSQNRLVMTCREVDYREQADFAQLVNDGQAIRVTVYPLQLEQVHEFVTRYVEKQTQQWVHTAEQIMQVIDRSRLRYHCTNPMMLFTLMEIIDTLGLDEGAQIDTRGRLLRESVRHLLRKRIAAWEGTPPGEQDVVRFLSEVASAARWAQDRNAIQLAVFPSAGGAGGRGGINYDEVRDELKYWLDEHPAQGPFVDGQEPLADPYDDIALLLHFAKEADLIDISPDGVLSFRHELIAEYLVAEYFASCAQHSLATLTIREELLEDVGRWSEPVAIWAGLLDDPLELAECFGLLGISQQAYVLQALTLGLICIGVLWTPPQADIQYHVVLPPSIEEALSIAVRNKAAREELAQLFTHSAEEGGQEVYRSLLPMITTDGVDDLLTLLDREVVPTILFTQLEDAVDNVIYEQQVKRIVRVLGRFGATVVPRATELSLPAPERSLRLRAAAVNTLGGTNDSQAVETLLERLRDSDLFIVQRATNGLIRLGPQLVLQRIMEEFEDRSEGPFQARVHQALLTVVERFLDEKESEKYQITLIQYQHLLEHVVPILTSQYQDEPETQQIAREFLVAQGQNTSLQASRERRSEKAIDALLGYLSSQNENAVQNIILVLQEIGEPAVPRLIERLNNPSEIVRIRVIQILREQRDFRALDPLLGMLGDTQLAVRQQVMQALQSYVPESIPGLINILLTGSDDLVAERAVTILEAIGEPVVTPVIDSLTTNISSRTRFLVQVLEHLHDQRALPALINLLERAQDEDMLTLAIIRALGQFSDNRVVAPLLSVLTTTNVMVSEAAIFGLSQLGLVAFAGLVQALDVPTDTTCSQRVRRAVVMMSPFPGAQLIGVLEQPRSQAQAQQVLMVLRDKGSEAATILVKNLLHRDETVREYIYQALEQMPGTTVVPALLDALYQSTLRNAVSALLLKYPEAAIPPLVGLLAEHERSVIAVDLLPRFGLAVLRPLVVGLNDQRATAREQAQRVLIALVRQRQGDGQQQMLREVVRLFHPTLPPYAREALLDLLTETLSDVSMLALLDGLEDARLIEDVAEAFVRLARKPDMQDLVLDRLVDALFMEEQRRGAEIALIRNGGLAVSRVGDLIVNANPAVARAAQFILGEIGVPALSFIWTAQSDRSNLSRREAAMAVFRSMPPEVIKDELVNLLVGDDRDDIAMAVSLLLARIHEEARLEYQEHVMVPELIEFIQTSTVQETNLRIMALLLLMGEPAVNDHLLQAISESPQESRQLLYLFFLLSPKTQRQLLEMFEDPASSLVFRTEVAPILSMTLAPESVTEYAYMLSRFGIANKRPGAAYPEQLAVALRVVGGLLASGQWDVRQLQALRDDEGGALHEVANVLLGWRYEPQITRLQQESEAQRETFKQELLATTVKMADQQRQISSLESELENYREEQGISEDELKKLTRERDILRANADQISKERNRLRLELDQADKEKRNMLQQIQSLQRQSQQSARGSGSGSGTHSQMR</sequence>
<keyword evidence="2" id="KW-0472">Membrane</keyword>
<comment type="caution">
    <text evidence="3">The sequence shown here is derived from an EMBL/GenBank/DDBJ whole genome shotgun (WGS) entry which is preliminary data.</text>
</comment>
<gene>
    <name evidence="3" type="ORF">KDI_26950</name>
</gene>
<feature type="region of interest" description="Disordered" evidence="1">
    <location>
        <begin position="1720"/>
        <end position="1752"/>
    </location>
</feature>
<feature type="transmembrane region" description="Helical" evidence="2">
    <location>
        <begin position="26"/>
        <end position="52"/>
    </location>
</feature>
<dbReference type="RefSeq" id="WP_149402087.1">
    <property type="nucleotide sequence ID" value="NZ_BIXY01000037.1"/>
</dbReference>
<evidence type="ECO:0000313" key="4">
    <source>
        <dbReference type="Proteomes" id="UP000322530"/>
    </source>
</evidence>
<dbReference type="SUPFAM" id="SSF52540">
    <property type="entry name" value="P-loop containing nucleoside triphosphate hydrolases"/>
    <property type="match status" value="1"/>
</dbReference>
<organism evidence="3 4">
    <name type="scientific">Dictyobacter arantiisoli</name>
    <dbReference type="NCBI Taxonomy" id="2014874"/>
    <lineage>
        <taxon>Bacteria</taxon>
        <taxon>Bacillati</taxon>
        <taxon>Chloroflexota</taxon>
        <taxon>Ktedonobacteria</taxon>
        <taxon>Ktedonobacterales</taxon>
        <taxon>Dictyobacteraceae</taxon>
        <taxon>Dictyobacter</taxon>
    </lineage>
</organism>
<feature type="compositionally biased region" description="Low complexity" evidence="1">
    <location>
        <begin position="1725"/>
        <end position="1752"/>
    </location>
</feature>
<dbReference type="GO" id="GO:0016491">
    <property type="term" value="F:oxidoreductase activity"/>
    <property type="evidence" value="ECO:0007669"/>
    <property type="project" value="TreeGrafter"/>
</dbReference>
<dbReference type="Pfam" id="PF13646">
    <property type="entry name" value="HEAT_2"/>
    <property type="match status" value="2"/>
</dbReference>
<protein>
    <recommendedName>
        <fullName evidence="5">NACHT domain-containing protein</fullName>
    </recommendedName>
</protein>
<feature type="transmembrane region" description="Helical" evidence="2">
    <location>
        <begin position="58"/>
        <end position="80"/>
    </location>
</feature>
<dbReference type="PANTHER" id="PTHR12697">
    <property type="entry name" value="PBS LYASE HEAT-LIKE PROTEIN"/>
    <property type="match status" value="1"/>
</dbReference>
<dbReference type="OrthoDB" id="134574at2"/>
<accession>A0A5A5TC97</accession>
<name>A0A5A5TC97_9CHLR</name>
<reference evidence="3 4" key="1">
    <citation type="submission" date="2019-01" db="EMBL/GenBank/DDBJ databases">
        <title>Draft genome sequence of Dictyobacter sp. Uno17.</title>
        <authorList>
            <person name="Wang C.M."/>
            <person name="Zheng Y."/>
            <person name="Sakai Y."/>
            <person name="Abe K."/>
            <person name="Yokota A."/>
            <person name="Yabe S."/>
        </authorList>
    </citation>
    <scope>NUCLEOTIDE SEQUENCE [LARGE SCALE GENOMIC DNA]</scope>
    <source>
        <strain evidence="3 4">Uno17</strain>
    </source>
</reference>
<dbReference type="SUPFAM" id="SSF48371">
    <property type="entry name" value="ARM repeat"/>
    <property type="match status" value="2"/>
</dbReference>
<dbReference type="SMART" id="SM00567">
    <property type="entry name" value="EZ_HEAT"/>
    <property type="match status" value="6"/>
</dbReference>
<dbReference type="PANTHER" id="PTHR12697:SF5">
    <property type="entry name" value="DEOXYHYPUSINE HYDROXYLASE"/>
    <property type="match status" value="1"/>
</dbReference>